<feature type="domain" description="Ribosomal RNA methyltransferase SPB1-like C-terminal" evidence="1">
    <location>
        <begin position="1"/>
        <end position="76"/>
    </location>
</feature>
<sequence length="77" mass="8838">ERARKKADAVSDSVEYSDREKWSQIKSIYKRAGLLTEKKKEVTYVVAKKGVGKRVQRPGGVKGRFRVVDPRMKKDSQ</sequence>
<dbReference type="EnsemblMetazoa" id="CapteT59716">
    <property type="protein sequence ID" value="CapteP59716"/>
    <property type="gene ID" value="CapteG59716"/>
</dbReference>
<dbReference type="InterPro" id="IPR012920">
    <property type="entry name" value="rRNA_MeTfrase_SPB1-like_C"/>
</dbReference>
<reference evidence="2 4" key="2">
    <citation type="journal article" date="2013" name="Nature">
        <title>Insights into bilaterian evolution from three spiralian genomes.</title>
        <authorList>
            <person name="Simakov O."/>
            <person name="Marletaz F."/>
            <person name="Cho S.J."/>
            <person name="Edsinger-Gonzales E."/>
            <person name="Havlak P."/>
            <person name="Hellsten U."/>
            <person name="Kuo D.H."/>
            <person name="Larsson T."/>
            <person name="Lv J."/>
            <person name="Arendt D."/>
            <person name="Savage R."/>
            <person name="Osoegawa K."/>
            <person name="de Jong P."/>
            <person name="Grimwood J."/>
            <person name="Chapman J.A."/>
            <person name="Shapiro H."/>
            <person name="Aerts A."/>
            <person name="Otillar R.P."/>
            <person name="Terry A.Y."/>
            <person name="Boore J.L."/>
            <person name="Grigoriev I.V."/>
            <person name="Lindberg D.R."/>
            <person name="Seaver E.C."/>
            <person name="Weisblat D.A."/>
            <person name="Putnam N.H."/>
            <person name="Rokhsar D.S."/>
        </authorList>
    </citation>
    <scope>NUCLEOTIDE SEQUENCE</scope>
    <source>
        <strain evidence="2 4">I ESC-2004</strain>
    </source>
</reference>
<gene>
    <name evidence="2" type="ORF">CAPTEDRAFT_59716</name>
</gene>
<reference evidence="4" key="1">
    <citation type="submission" date="2012-12" db="EMBL/GenBank/DDBJ databases">
        <authorList>
            <person name="Hellsten U."/>
            <person name="Grimwood J."/>
            <person name="Chapman J.A."/>
            <person name="Shapiro H."/>
            <person name="Aerts A."/>
            <person name="Otillar R.P."/>
            <person name="Terry A.Y."/>
            <person name="Boore J.L."/>
            <person name="Simakov O."/>
            <person name="Marletaz F."/>
            <person name="Cho S.-J."/>
            <person name="Edsinger-Gonzales E."/>
            <person name="Havlak P."/>
            <person name="Kuo D.-H."/>
            <person name="Larsson T."/>
            <person name="Lv J."/>
            <person name="Arendt D."/>
            <person name="Savage R."/>
            <person name="Osoegawa K."/>
            <person name="de Jong P."/>
            <person name="Lindberg D.R."/>
            <person name="Seaver E.C."/>
            <person name="Weisblat D.A."/>
            <person name="Putnam N.H."/>
            <person name="Grigoriev I.V."/>
            <person name="Rokhsar D.S."/>
        </authorList>
    </citation>
    <scope>NUCLEOTIDE SEQUENCE</scope>
    <source>
        <strain evidence="4">I ESC-2004</strain>
    </source>
</reference>
<keyword evidence="4" id="KW-1185">Reference proteome</keyword>
<evidence type="ECO:0000313" key="4">
    <source>
        <dbReference type="Proteomes" id="UP000014760"/>
    </source>
</evidence>
<dbReference type="EMBL" id="AMQN01001118">
    <property type="status" value="NOT_ANNOTATED_CDS"/>
    <property type="molecule type" value="Genomic_DNA"/>
</dbReference>
<evidence type="ECO:0000259" key="1">
    <source>
        <dbReference type="Pfam" id="PF07780"/>
    </source>
</evidence>
<dbReference type="Pfam" id="PF07780">
    <property type="entry name" value="Spb1_C"/>
    <property type="match status" value="1"/>
</dbReference>
<organism evidence="2">
    <name type="scientific">Capitella teleta</name>
    <name type="common">Polychaete worm</name>
    <dbReference type="NCBI Taxonomy" id="283909"/>
    <lineage>
        <taxon>Eukaryota</taxon>
        <taxon>Metazoa</taxon>
        <taxon>Spiralia</taxon>
        <taxon>Lophotrochozoa</taxon>
        <taxon>Annelida</taxon>
        <taxon>Polychaeta</taxon>
        <taxon>Sedentaria</taxon>
        <taxon>Scolecida</taxon>
        <taxon>Capitellidae</taxon>
        <taxon>Capitella</taxon>
    </lineage>
</organism>
<dbReference type="EMBL" id="KB299619">
    <property type="protein sequence ID" value="ELU07818.1"/>
    <property type="molecule type" value="Genomic_DNA"/>
</dbReference>
<dbReference type="AlphaFoldDB" id="R7UNX5"/>
<feature type="non-terminal residue" evidence="2">
    <location>
        <position position="1"/>
    </location>
</feature>
<dbReference type="OMA" id="DARMRKD"/>
<dbReference type="GO" id="GO:0006364">
    <property type="term" value="P:rRNA processing"/>
    <property type="evidence" value="ECO:0007669"/>
    <property type="project" value="InterPro"/>
</dbReference>
<accession>R7UNX5</accession>
<feature type="non-terminal residue" evidence="2">
    <location>
        <position position="77"/>
    </location>
</feature>
<reference evidence="3" key="3">
    <citation type="submission" date="2015-06" db="UniProtKB">
        <authorList>
            <consortium name="EnsemblMetazoa"/>
        </authorList>
    </citation>
    <scope>IDENTIFICATION</scope>
</reference>
<name>R7UNX5_CAPTE</name>
<dbReference type="OrthoDB" id="289250at2759"/>
<evidence type="ECO:0000313" key="2">
    <source>
        <dbReference type="EMBL" id="ELU07818.1"/>
    </source>
</evidence>
<proteinExistence type="predicted"/>
<protein>
    <recommendedName>
        <fullName evidence="1">Ribosomal RNA methyltransferase SPB1-like C-terminal domain-containing protein</fullName>
    </recommendedName>
</protein>
<dbReference type="STRING" id="283909.R7UNX5"/>
<evidence type="ECO:0000313" key="3">
    <source>
        <dbReference type="EnsemblMetazoa" id="CapteP59716"/>
    </source>
</evidence>
<dbReference type="GO" id="GO:0008168">
    <property type="term" value="F:methyltransferase activity"/>
    <property type="evidence" value="ECO:0007669"/>
    <property type="project" value="InterPro"/>
</dbReference>
<dbReference type="GO" id="GO:0005634">
    <property type="term" value="C:nucleus"/>
    <property type="evidence" value="ECO:0007669"/>
    <property type="project" value="InterPro"/>
</dbReference>
<dbReference type="HOGENOM" id="CLU_2645009_0_0_1"/>
<dbReference type="Proteomes" id="UP000014760">
    <property type="component" value="Unassembled WGS sequence"/>
</dbReference>